<dbReference type="RefSeq" id="WP_189536870.1">
    <property type="nucleotide sequence ID" value="NZ_BMSV01000009.1"/>
</dbReference>
<feature type="region of interest" description="Disordered" evidence="1">
    <location>
        <begin position="59"/>
        <end position="87"/>
    </location>
</feature>
<reference evidence="2" key="2">
    <citation type="submission" date="2020-09" db="EMBL/GenBank/DDBJ databases">
        <authorList>
            <person name="Sun Q."/>
            <person name="Ohkuma M."/>
        </authorList>
    </citation>
    <scope>NUCLEOTIDE SEQUENCE</scope>
    <source>
        <strain evidence="2">JCM 4335</strain>
    </source>
</reference>
<accession>A0A918EM94</accession>
<name>A0A918EM94_9ACTN</name>
<evidence type="ECO:0000256" key="1">
    <source>
        <dbReference type="SAM" id="MobiDB-lite"/>
    </source>
</evidence>
<comment type="caution">
    <text evidence="2">The sequence shown here is derived from an EMBL/GenBank/DDBJ whole genome shotgun (WGS) entry which is preliminary data.</text>
</comment>
<proteinExistence type="predicted"/>
<gene>
    <name evidence="2" type="ORF">GCM10010249_45400</name>
</gene>
<dbReference type="Proteomes" id="UP000654123">
    <property type="component" value="Unassembled WGS sequence"/>
</dbReference>
<sequence>MRPARFTDFVVDVVKNQPTTGRVRSLDEAGDSTHPYGIALTLQGSSRETRWQFTGQLPDGVKHEGFTDEPVHGTPVPAGPAPQAGDEPEAWLAAALALAECPEVANVERWSTRPDPGAQKGLTVTFHNGARIFARVL</sequence>
<dbReference type="EMBL" id="BMSV01000009">
    <property type="protein sequence ID" value="GGQ21556.1"/>
    <property type="molecule type" value="Genomic_DNA"/>
</dbReference>
<feature type="compositionally biased region" description="Basic and acidic residues" evidence="1">
    <location>
        <begin position="60"/>
        <end position="71"/>
    </location>
</feature>
<protein>
    <submittedName>
        <fullName evidence="2">Uncharacterized protein</fullName>
    </submittedName>
</protein>
<evidence type="ECO:0000313" key="2">
    <source>
        <dbReference type="EMBL" id="GGQ21556.1"/>
    </source>
</evidence>
<organism evidence="2 3">
    <name type="scientific">Streptomyces roseolilacinus</name>
    <dbReference type="NCBI Taxonomy" id="66904"/>
    <lineage>
        <taxon>Bacteria</taxon>
        <taxon>Bacillati</taxon>
        <taxon>Actinomycetota</taxon>
        <taxon>Actinomycetes</taxon>
        <taxon>Kitasatosporales</taxon>
        <taxon>Streptomycetaceae</taxon>
        <taxon>Streptomyces</taxon>
    </lineage>
</organism>
<reference evidence="2" key="1">
    <citation type="journal article" date="2014" name="Int. J. Syst. Evol. Microbiol.">
        <title>Complete genome sequence of Corynebacterium casei LMG S-19264T (=DSM 44701T), isolated from a smear-ripened cheese.</title>
        <authorList>
            <consortium name="US DOE Joint Genome Institute (JGI-PGF)"/>
            <person name="Walter F."/>
            <person name="Albersmeier A."/>
            <person name="Kalinowski J."/>
            <person name="Ruckert C."/>
        </authorList>
    </citation>
    <scope>NUCLEOTIDE SEQUENCE</scope>
    <source>
        <strain evidence="2">JCM 4335</strain>
    </source>
</reference>
<dbReference type="AlphaFoldDB" id="A0A918EM94"/>
<evidence type="ECO:0000313" key="3">
    <source>
        <dbReference type="Proteomes" id="UP000654123"/>
    </source>
</evidence>
<keyword evidence="3" id="KW-1185">Reference proteome</keyword>